<dbReference type="AlphaFoldDB" id="A0A1H4C9Z9"/>
<evidence type="ECO:0000256" key="3">
    <source>
        <dbReference type="ARBA" id="ARBA00022801"/>
    </source>
</evidence>
<evidence type="ECO:0000256" key="6">
    <source>
        <dbReference type="RuleBase" id="RU003983"/>
    </source>
</evidence>
<keyword evidence="3 6" id="KW-0378">Hydrolase</keyword>
<dbReference type="GO" id="GO:0051603">
    <property type="term" value="P:proteolysis involved in protein catabolic process"/>
    <property type="evidence" value="ECO:0007669"/>
    <property type="project" value="TreeGrafter"/>
</dbReference>
<keyword evidence="7" id="KW-0812">Transmembrane</keyword>
<evidence type="ECO:0000313" key="10">
    <source>
        <dbReference type="Proteomes" id="UP000199409"/>
    </source>
</evidence>
<accession>A0A1H4C9Z9</accession>
<dbReference type="PANTHER" id="PTHR22726:SF1">
    <property type="entry name" value="METALLOENDOPEPTIDASE OMA1, MITOCHONDRIAL"/>
    <property type="match status" value="1"/>
</dbReference>
<keyword evidence="7" id="KW-0472">Membrane</keyword>
<dbReference type="Proteomes" id="UP000199409">
    <property type="component" value="Unassembled WGS sequence"/>
</dbReference>
<dbReference type="Pfam" id="PF01435">
    <property type="entry name" value="Peptidase_M48"/>
    <property type="match status" value="1"/>
</dbReference>
<keyword evidence="1 6" id="KW-0645">Protease</keyword>
<evidence type="ECO:0000256" key="1">
    <source>
        <dbReference type="ARBA" id="ARBA00022670"/>
    </source>
</evidence>
<keyword evidence="2" id="KW-0479">Metal-binding</keyword>
<dbReference type="GO" id="GO:0016020">
    <property type="term" value="C:membrane"/>
    <property type="evidence" value="ECO:0007669"/>
    <property type="project" value="TreeGrafter"/>
</dbReference>
<evidence type="ECO:0000256" key="2">
    <source>
        <dbReference type="ARBA" id="ARBA00022723"/>
    </source>
</evidence>
<evidence type="ECO:0000256" key="4">
    <source>
        <dbReference type="ARBA" id="ARBA00022833"/>
    </source>
</evidence>
<dbReference type="CDD" id="cd07332">
    <property type="entry name" value="M48C_Oma1_like"/>
    <property type="match status" value="1"/>
</dbReference>
<evidence type="ECO:0000256" key="5">
    <source>
        <dbReference type="ARBA" id="ARBA00023049"/>
    </source>
</evidence>
<gene>
    <name evidence="9" type="ORF">SAMN05660420_02514</name>
</gene>
<protein>
    <submittedName>
        <fullName evidence="9">Peptidase family M48</fullName>
    </submittedName>
</protein>
<evidence type="ECO:0000259" key="8">
    <source>
        <dbReference type="Pfam" id="PF01435"/>
    </source>
</evidence>
<comment type="similarity">
    <text evidence="6">Belongs to the peptidase M48 family.</text>
</comment>
<proteinExistence type="inferred from homology"/>
<dbReference type="RefSeq" id="WP_092349074.1">
    <property type="nucleotide sequence ID" value="NZ_FNQN01000007.1"/>
</dbReference>
<keyword evidence="4 6" id="KW-0862">Zinc</keyword>
<sequence>MKFTPIQLEDNINVSKSHPLSELLWLVGGLILLVGLTFIVLGVTADWAVSKTPVKIETWMGKLALNQFPATESAALQQRLQPLLDQLPLDSPLRQYRFRIFLSETPEVNAIALPGGNIVVFSGLLQQVKSENELAMVLAHELGHFAHRDHMRSLGRGLGLAVATALLFGENNAASELASKALLSFQVRYSQAQESAADQFGLDLLTKRYGHAGGATDFFSRLAKDAGNKLPYILASHPHPQDRIEALQRHIKNQHYHLKKTLPLEEDLAEPQ</sequence>
<keyword evidence="5 6" id="KW-0482">Metalloprotease</keyword>
<feature type="transmembrane region" description="Helical" evidence="7">
    <location>
        <begin position="23"/>
        <end position="45"/>
    </location>
</feature>
<evidence type="ECO:0000256" key="7">
    <source>
        <dbReference type="SAM" id="Phobius"/>
    </source>
</evidence>
<reference evidence="9 10" key="1">
    <citation type="submission" date="2016-10" db="EMBL/GenBank/DDBJ databases">
        <authorList>
            <person name="de Groot N.N."/>
        </authorList>
    </citation>
    <scope>NUCLEOTIDE SEQUENCE [LARGE SCALE GENOMIC DNA]</scope>
    <source>
        <strain evidence="9 10">DSM 7343</strain>
    </source>
</reference>
<dbReference type="PANTHER" id="PTHR22726">
    <property type="entry name" value="METALLOENDOPEPTIDASE OMA1"/>
    <property type="match status" value="1"/>
</dbReference>
<dbReference type="OrthoDB" id="9810445at2"/>
<dbReference type="InterPro" id="IPR001915">
    <property type="entry name" value="Peptidase_M48"/>
</dbReference>
<evidence type="ECO:0000313" key="9">
    <source>
        <dbReference type="EMBL" id="SEA57204.1"/>
    </source>
</evidence>
<dbReference type="GO" id="GO:0046872">
    <property type="term" value="F:metal ion binding"/>
    <property type="evidence" value="ECO:0007669"/>
    <property type="project" value="UniProtKB-KW"/>
</dbReference>
<dbReference type="Gene3D" id="3.30.2010.10">
    <property type="entry name" value="Metalloproteases ('zincins'), catalytic domain"/>
    <property type="match status" value="1"/>
</dbReference>
<feature type="domain" description="Peptidase M48" evidence="8">
    <location>
        <begin position="73"/>
        <end position="249"/>
    </location>
</feature>
<name>A0A1H4C9Z9_9BACT</name>
<dbReference type="GO" id="GO:0004222">
    <property type="term" value="F:metalloendopeptidase activity"/>
    <property type="evidence" value="ECO:0007669"/>
    <property type="project" value="InterPro"/>
</dbReference>
<dbReference type="InterPro" id="IPR051156">
    <property type="entry name" value="Mito/Outer_Membr_Metalloprot"/>
</dbReference>
<keyword evidence="7" id="KW-1133">Transmembrane helix</keyword>
<organism evidence="9 10">
    <name type="scientific">Desulfuromusa kysingii</name>
    <dbReference type="NCBI Taxonomy" id="37625"/>
    <lineage>
        <taxon>Bacteria</taxon>
        <taxon>Pseudomonadati</taxon>
        <taxon>Thermodesulfobacteriota</taxon>
        <taxon>Desulfuromonadia</taxon>
        <taxon>Desulfuromonadales</taxon>
        <taxon>Geopsychrobacteraceae</taxon>
        <taxon>Desulfuromusa</taxon>
    </lineage>
</organism>
<dbReference type="EMBL" id="FNQN01000007">
    <property type="protein sequence ID" value="SEA57204.1"/>
    <property type="molecule type" value="Genomic_DNA"/>
</dbReference>
<keyword evidence="10" id="KW-1185">Reference proteome</keyword>
<dbReference type="STRING" id="37625.SAMN05660420_02514"/>
<comment type="cofactor">
    <cofactor evidence="6">
        <name>Zn(2+)</name>
        <dbReference type="ChEBI" id="CHEBI:29105"/>
    </cofactor>
    <text evidence="6">Binds 1 zinc ion per subunit.</text>
</comment>